<comment type="similarity">
    <text evidence="6">Belongs to the SFH family.</text>
</comment>
<dbReference type="OMA" id="NWRYPAC"/>
<dbReference type="Proteomes" id="UP000029120">
    <property type="component" value="Chromosome 6"/>
</dbReference>
<evidence type="ECO:0000256" key="7">
    <source>
        <dbReference type="SAM" id="MobiDB-lite"/>
    </source>
</evidence>
<accession>A0A087GNB2</accession>
<keyword evidence="4" id="KW-0653">Protein transport</keyword>
<keyword evidence="5" id="KW-0333">Golgi apparatus</keyword>
<dbReference type="PRINTS" id="PR00180">
    <property type="entry name" value="CRETINALDHBP"/>
</dbReference>
<dbReference type="Gramene" id="KFK31364">
    <property type="protein sequence ID" value="KFK31364"/>
    <property type="gene ID" value="AALP_AA6G102800"/>
</dbReference>
<dbReference type="Gene3D" id="3.40.525.10">
    <property type="entry name" value="CRAL-TRIO lipid binding domain"/>
    <property type="match status" value="1"/>
</dbReference>
<gene>
    <name evidence="9" type="ordered locus">AALP_Aa6g102800</name>
</gene>
<dbReference type="eggNOG" id="KOG1471">
    <property type="taxonomic scope" value="Eukaryota"/>
</dbReference>
<keyword evidence="4" id="KW-0813">Transport</keyword>
<dbReference type="SMART" id="SM01100">
    <property type="entry name" value="CRAL_TRIO_N"/>
    <property type="match status" value="1"/>
</dbReference>
<evidence type="ECO:0000256" key="5">
    <source>
        <dbReference type="ARBA" id="ARBA00023034"/>
    </source>
</evidence>
<organism evidence="9 10">
    <name type="scientific">Arabis alpina</name>
    <name type="common">Alpine rock-cress</name>
    <dbReference type="NCBI Taxonomy" id="50452"/>
    <lineage>
        <taxon>Eukaryota</taxon>
        <taxon>Viridiplantae</taxon>
        <taxon>Streptophyta</taxon>
        <taxon>Embryophyta</taxon>
        <taxon>Tracheophyta</taxon>
        <taxon>Spermatophyta</taxon>
        <taxon>Magnoliopsida</taxon>
        <taxon>eudicotyledons</taxon>
        <taxon>Gunneridae</taxon>
        <taxon>Pentapetalae</taxon>
        <taxon>rosids</taxon>
        <taxon>malvids</taxon>
        <taxon>Brassicales</taxon>
        <taxon>Brassicaceae</taxon>
        <taxon>Arabideae</taxon>
        <taxon>Arabis</taxon>
    </lineage>
</organism>
<dbReference type="InterPro" id="IPR051026">
    <property type="entry name" value="PI/PC_transfer"/>
</dbReference>
<dbReference type="CDD" id="cd00170">
    <property type="entry name" value="SEC14"/>
    <property type="match status" value="1"/>
</dbReference>
<evidence type="ECO:0000313" key="9">
    <source>
        <dbReference type="EMBL" id="KFK31364.1"/>
    </source>
</evidence>
<feature type="region of interest" description="Disordered" evidence="7">
    <location>
        <begin position="1"/>
        <end position="28"/>
    </location>
</feature>
<evidence type="ECO:0000313" key="10">
    <source>
        <dbReference type="Proteomes" id="UP000029120"/>
    </source>
</evidence>
<dbReference type="PROSITE" id="PS50191">
    <property type="entry name" value="CRAL_TRIO"/>
    <property type="match status" value="1"/>
</dbReference>
<dbReference type="PANTHER" id="PTHR45657">
    <property type="entry name" value="CRAL-TRIO DOMAIN-CONTAINING PROTEIN YKL091C-RELATED"/>
    <property type="match status" value="1"/>
</dbReference>
<protein>
    <recommendedName>
        <fullName evidence="8">CRAL-TRIO domain-containing protein</fullName>
    </recommendedName>
</protein>
<dbReference type="GO" id="GO:0000139">
    <property type="term" value="C:Golgi membrane"/>
    <property type="evidence" value="ECO:0007669"/>
    <property type="project" value="UniProtKB-SubCell"/>
</dbReference>
<comment type="subcellular location">
    <subcellularLocation>
        <location evidence="1">Cell membrane</location>
        <topology evidence="1">Peripheral membrane protein</topology>
    </subcellularLocation>
    <subcellularLocation>
        <location evidence="2">Golgi apparatus membrane</location>
        <topology evidence="2">Peripheral membrane protein</topology>
    </subcellularLocation>
</comment>
<evidence type="ECO:0000256" key="1">
    <source>
        <dbReference type="ARBA" id="ARBA00004202"/>
    </source>
</evidence>
<keyword evidence="10" id="KW-1185">Reference proteome</keyword>
<dbReference type="AlphaFoldDB" id="A0A087GNB2"/>
<dbReference type="SMART" id="SM00516">
    <property type="entry name" value="SEC14"/>
    <property type="match status" value="1"/>
</dbReference>
<keyword evidence="3" id="KW-1003">Cell membrane</keyword>
<dbReference type="InterPro" id="IPR001251">
    <property type="entry name" value="CRAL-TRIO_dom"/>
</dbReference>
<feature type="domain" description="CRAL-TRIO" evidence="8">
    <location>
        <begin position="100"/>
        <end position="274"/>
    </location>
</feature>
<keyword evidence="3" id="KW-0472">Membrane</keyword>
<dbReference type="EMBL" id="CM002874">
    <property type="protein sequence ID" value="KFK31364.1"/>
    <property type="molecule type" value="Genomic_DNA"/>
</dbReference>
<proteinExistence type="inferred from homology"/>
<name>A0A087GNB2_ARAAL</name>
<evidence type="ECO:0000256" key="4">
    <source>
        <dbReference type="ARBA" id="ARBA00022927"/>
    </source>
</evidence>
<evidence type="ECO:0000256" key="2">
    <source>
        <dbReference type="ARBA" id="ARBA00004395"/>
    </source>
</evidence>
<reference evidence="10" key="1">
    <citation type="journal article" date="2015" name="Nat. Plants">
        <title>Genome expansion of Arabis alpina linked with retrotransposition and reduced symmetric DNA methylation.</title>
        <authorList>
            <person name="Willing E.M."/>
            <person name="Rawat V."/>
            <person name="Mandakova T."/>
            <person name="Maumus F."/>
            <person name="James G.V."/>
            <person name="Nordstroem K.J."/>
            <person name="Becker C."/>
            <person name="Warthmann N."/>
            <person name="Chica C."/>
            <person name="Szarzynska B."/>
            <person name="Zytnicki M."/>
            <person name="Albani M.C."/>
            <person name="Kiefer C."/>
            <person name="Bergonzi S."/>
            <person name="Castaings L."/>
            <person name="Mateos J.L."/>
            <person name="Berns M.C."/>
            <person name="Bujdoso N."/>
            <person name="Piofczyk T."/>
            <person name="de Lorenzo L."/>
            <person name="Barrero-Sicilia C."/>
            <person name="Mateos I."/>
            <person name="Piednoel M."/>
            <person name="Hagmann J."/>
            <person name="Chen-Min-Tao R."/>
            <person name="Iglesias-Fernandez R."/>
            <person name="Schuster S.C."/>
            <person name="Alonso-Blanco C."/>
            <person name="Roudier F."/>
            <person name="Carbonero P."/>
            <person name="Paz-Ares J."/>
            <person name="Davis S.J."/>
            <person name="Pecinka A."/>
            <person name="Quesneville H."/>
            <person name="Colot V."/>
            <person name="Lysak M.A."/>
            <person name="Weigel D."/>
            <person name="Coupland G."/>
            <person name="Schneeberger K."/>
        </authorList>
    </citation>
    <scope>NUCLEOTIDE SEQUENCE [LARGE SCALE GENOMIC DNA]</scope>
    <source>
        <strain evidence="10">cv. Pajares</strain>
    </source>
</reference>
<evidence type="ECO:0000256" key="6">
    <source>
        <dbReference type="ARBA" id="ARBA00038020"/>
    </source>
</evidence>
<sequence>MKETEVGDRDIHISGSTEQDSMSFNEEHSPNHEQMVEAFRNLLLLHGHLPPKLGDHNTLLRFLKMRDFDMEKAKDAFLNYMKWRMDSKVDLISKRFKFEEFGEVKKHYPHGFHKVDRNGRPIYIERLGMVDLNAFMKATTIERYVKYHIKEQEKTLSLRYPACSIASEKHVSSTTTILDVSGIGMSNFSKPARSLFMEIQKIDSNYYPETLHRLFVVNASSGFRILWLALKAFLDARTLAKVQVLGPNYIGELLEAIDPSNLPAFLGGNCTCSDHGGCLFSDEGPWIDPNIKAKIQETSTVGDADSEGKTKDEVSKYSLANQQDDSGKNMITMQKYAALETAVKETQKRIEMLEVSLHETKTVMKGLVEIIEAIKPNQTQPNGLVHV</sequence>
<dbReference type="Gene3D" id="1.10.8.20">
    <property type="entry name" value="N-terminal domain of phosphatidylinositol transfer protein sec14p"/>
    <property type="match status" value="1"/>
</dbReference>
<dbReference type="GO" id="GO:0015031">
    <property type="term" value="P:protein transport"/>
    <property type="evidence" value="ECO:0007669"/>
    <property type="project" value="UniProtKB-KW"/>
</dbReference>
<dbReference type="PANTHER" id="PTHR45657:SF50">
    <property type="entry name" value="PHOSPHATIDYLINOSITOL_PHOSPHATIDYLCHOLINE TRANSFER PROTEIN SFH11"/>
    <property type="match status" value="1"/>
</dbReference>
<dbReference type="InterPro" id="IPR011074">
    <property type="entry name" value="CRAL/TRIO_N_dom"/>
</dbReference>
<dbReference type="InterPro" id="IPR036865">
    <property type="entry name" value="CRAL-TRIO_dom_sf"/>
</dbReference>
<dbReference type="OrthoDB" id="1434354at2759"/>
<dbReference type="Pfam" id="PF00650">
    <property type="entry name" value="CRAL_TRIO"/>
    <property type="match status" value="1"/>
</dbReference>
<evidence type="ECO:0000259" key="8">
    <source>
        <dbReference type="PROSITE" id="PS50191"/>
    </source>
</evidence>
<evidence type="ECO:0000256" key="3">
    <source>
        <dbReference type="ARBA" id="ARBA00022475"/>
    </source>
</evidence>
<dbReference type="GO" id="GO:0005886">
    <property type="term" value="C:plasma membrane"/>
    <property type="evidence" value="ECO:0007669"/>
    <property type="project" value="UniProtKB-SubCell"/>
</dbReference>
<dbReference type="SUPFAM" id="SSF52087">
    <property type="entry name" value="CRAL/TRIO domain"/>
    <property type="match status" value="1"/>
</dbReference>
<dbReference type="SUPFAM" id="SSF46938">
    <property type="entry name" value="CRAL/TRIO N-terminal domain"/>
    <property type="match status" value="1"/>
</dbReference>
<feature type="compositionally biased region" description="Basic and acidic residues" evidence="7">
    <location>
        <begin position="1"/>
        <end position="12"/>
    </location>
</feature>
<dbReference type="InterPro" id="IPR036273">
    <property type="entry name" value="CRAL/TRIO_N_dom_sf"/>
</dbReference>
<feature type="compositionally biased region" description="Polar residues" evidence="7">
    <location>
        <begin position="14"/>
        <end position="24"/>
    </location>
</feature>